<sequence>MQYDLPEARFLRAEVKPKCDTDLPFEIDEAHWELWYKDDSGNDILEASGECEIKKHEISAYIQPQKEGTYRFKYIYRIANETWVDNIKIKTG</sequence>
<proteinExistence type="predicted"/>
<reference evidence="1" key="1">
    <citation type="journal article" date="2021" name="Proc. Natl. Acad. Sci. U.S.A.">
        <title>A Catalog of Tens of Thousands of Viruses from Human Metagenomes Reveals Hidden Associations with Chronic Diseases.</title>
        <authorList>
            <person name="Tisza M.J."/>
            <person name="Buck C.B."/>
        </authorList>
    </citation>
    <scope>NUCLEOTIDE SEQUENCE</scope>
    <source>
        <strain evidence="1">CtqwO1</strain>
    </source>
</reference>
<accession>A0A8S5QN59</accession>
<protein>
    <submittedName>
        <fullName evidence="1">Uncharacterized protein</fullName>
    </submittedName>
</protein>
<organism evidence="1">
    <name type="scientific">Siphoviridae sp. ctqwO1</name>
    <dbReference type="NCBI Taxonomy" id="2826472"/>
    <lineage>
        <taxon>Viruses</taxon>
        <taxon>Duplodnaviria</taxon>
        <taxon>Heunggongvirae</taxon>
        <taxon>Uroviricota</taxon>
        <taxon>Caudoviricetes</taxon>
    </lineage>
</organism>
<name>A0A8S5QN59_9CAUD</name>
<evidence type="ECO:0000313" key="1">
    <source>
        <dbReference type="EMBL" id="DAE20504.1"/>
    </source>
</evidence>
<dbReference type="EMBL" id="BK015696">
    <property type="protein sequence ID" value="DAE20504.1"/>
    <property type="molecule type" value="Genomic_DNA"/>
</dbReference>